<proteinExistence type="predicted"/>
<gene>
    <name evidence="1" type="ORF">SAMN05444972_11460</name>
</gene>
<organism evidence="1 2">
    <name type="scientific">Marininema halotolerans</name>
    <dbReference type="NCBI Taxonomy" id="1155944"/>
    <lineage>
        <taxon>Bacteria</taxon>
        <taxon>Bacillati</taxon>
        <taxon>Bacillota</taxon>
        <taxon>Bacilli</taxon>
        <taxon>Bacillales</taxon>
        <taxon>Thermoactinomycetaceae</taxon>
        <taxon>Marininema</taxon>
    </lineage>
</organism>
<dbReference type="Proteomes" id="UP000198660">
    <property type="component" value="Unassembled WGS sequence"/>
</dbReference>
<dbReference type="OrthoDB" id="9901272at2"/>
<reference evidence="2" key="1">
    <citation type="submission" date="2016-10" db="EMBL/GenBank/DDBJ databases">
        <authorList>
            <person name="Varghese N."/>
            <person name="Submissions S."/>
        </authorList>
    </citation>
    <scope>NUCLEOTIDE SEQUENCE [LARGE SCALE GENOMIC DNA]</scope>
    <source>
        <strain evidence="2">DSM 45789</strain>
    </source>
</reference>
<dbReference type="EMBL" id="FPAA01000014">
    <property type="protein sequence ID" value="SFS97914.1"/>
    <property type="molecule type" value="Genomic_DNA"/>
</dbReference>
<keyword evidence="2" id="KW-1185">Reference proteome</keyword>
<dbReference type="RefSeq" id="WP_091839091.1">
    <property type="nucleotide sequence ID" value="NZ_FPAA01000014.1"/>
</dbReference>
<accession>A0A1I6U923</accession>
<protein>
    <submittedName>
        <fullName evidence="1">Uncharacterized protein</fullName>
    </submittedName>
</protein>
<evidence type="ECO:0000313" key="1">
    <source>
        <dbReference type="EMBL" id="SFS97914.1"/>
    </source>
</evidence>
<name>A0A1I6U923_9BACL</name>
<evidence type="ECO:0000313" key="2">
    <source>
        <dbReference type="Proteomes" id="UP000198660"/>
    </source>
</evidence>
<sequence>MKTWIMDSAMNATAVDTHINAFARDLQGVRLSVLAFSAVVLMAREVASMVFALATNCLLLVQAFHGVHVSKYAIPASTFSWLDPFPDPLSASS</sequence>
<dbReference type="AlphaFoldDB" id="A0A1I6U923"/>